<accession>A0A0J1I962</accession>
<protein>
    <submittedName>
        <fullName evidence="1">Uncharacterized protein</fullName>
    </submittedName>
</protein>
<comment type="caution">
    <text evidence="1">The sequence shown here is derived from an EMBL/GenBank/DDBJ whole genome shotgun (WGS) entry which is preliminary data.</text>
</comment>
<dbReference type="OrthoDB" id="88363at2"/>
<dbReference type="AlphaFoldDB" id="A0A0J1I962"/>
<dbReference type="RefSeq" id="WP_047944259.1">
    <property type="nucleotide sequence ID" value="NZ_CP053989.1"/>
</dbReference>
<reference evidence="1 2" key="1">
    <citation type="submission" date="2015-05" db="EMBL/GenBank/DDBJ databases">
        <title>Whole genome sequence and identification of bacterial endophytes from Costus igneus.</title>
        <authorList>
            <person name="Lee Y.P."/>
            <person name="Gan H.M."/>
            <person name="Eng W."/>
            <person name="Wheatley M.S."/>
            <person name="Caraballo A."/>
            <person name="Polter S."/>
            <person name="Savka M.A."/>
            <person name="Hudson A.O."/>
        </authorList>
    </citation>
    <scope>NUCLEOTIDE SEQUENCE [LARGE SCALE GENOMIC DNA]</scope>
    <source>
        <strain evidence="1 2">RIT379</strain>
    </source>
</reference>
<dbReference type="Pfam" id="PF12986">
    <property type="entry name" value="DUF3870"/>
    <property type="match status" value="1"/>
</dbReference>
<dbReference type="Proteomes" id="UP000036045">
    <property type="component" value="Unassembled WGS sequence"/>
</dbReference>
<dbReference type="EMBL" id="LDPH01000030">
    <property type="protein sequence ID" value="KLV22509.1"/>
    <property type="molecule type" value="Genomic_DNA"/>
</dbReference>
<dbReference type="GeneID" id="56347484"/>
<dbReference type="InterPro" id="IPR024617">
    <property type="entry name" value="DUF3870"/>
</dbReference>
<gene>
    <name evidence="1" type="ORF">ABW02_21210</name>
</gene>
<sequence>MYHANTIYIIGESKTSSNNAIMQQYNGFFIALVVDRVSHTIIDAECSSTINITSSFIKSIVVGKSMVDLDTVLKEVENRYFGSSQKAVMVAFKNAHIKYKQLLKELV</sequence>
<proteinExistence type="predicted"/>
<evidence type="ECO:0000313" key="1">
    <source>
        <dbReference type="EMBL" id="KLV22509.1"/>
    </source>
</evidence>
<evidence type="ECO:0000313" key="2">
    <source>
        <dbReference type="Proteomes" id="UP000036045"/>
    </source>
</evidence>
<name>A0A0J1I962_NIACI</name>
<organism evidence="1 2">
    <name type="scientific">Niallia circulans</name>
    <name type="common">Bacillus circulans</name>
    <dbReference type="NCBI Taxonomy" id="1397"/>
    <lineage>
        <taxon>Bacteria</taxon>
        <taxon>Bacillati</taxon>
        <taxon>Bacillota</taxon>
        <taxon>Bacilli</taxon>
        <taxon>Bacillales</taxon>
        <taxon>Bacillaceae</taxon>
        <taxon>Niallia</taxon>
    </lineage>
</organism>
<dbReference type="PATRIC" id="fig|1397.4.peg.3359"/>
<keyword evidence="2" id="KW-1185">Reference proteome</keyword>